<keyword evidence="7" id="KW-1185">Reference proteome</keyword>
<dbReference type="InterPro" id="IPR027477">
    <property type="entry name" value="Succ_DH/fumarate_Rdtase_cat_sf"/>
</dbReference>
<keyword evidence="4" id="KW-0560">Oxidoreductase</keyword>
<protein>
    <submittedName>
        <fullName evidence="6">FAD-binding protein</fullName>
    </submittedName>
</protein>
<comment type="caution">
    <text evidence="6">The sequence shown here is derived from an EMBL/GenBank/DDBJ whole genome shotgun (WGS) entry which is preliminary data.</text>
</comment>
<evidence type="ECO:0000313" key="6">
    <source>
        <dbReference type="EMBL" id="MBP0047444.1"/>
    </source>
</evidence>
<evidence type="ECO:0000256" key="3">
    <source>
        <dbReference type="ARBA" id="ARBA00022827"/>
    </source>
</evidence>
<feature type="domain" description="FAD-dependent oxidoreductase 2 FAD-binding" evidence="5">
    <location>
        <begin position="28"/>
        <end position="518"/>
    </location>
</feature>
<evidence type="ECO:0000256" key="4">
    <source>
        <dbReference type="ARBA" id="ARBA00023002"/>
    </source>
</evidence>
<gene>
    <name evidence="6" type="ORF">H9C73_01745</name>
</gene>
<dbReference type="PANTHER" id="PTHR43400:SF10">
    <property type="entry name" value="3-OXOSTEROID 1-DEHYDROGENASE"/>
    <property type="match status" value="1"/>
</dbReference>
<evidence type="ECO:0000256" key="2">
    <source>
        <dbReference type="ARBA" id="ARBA00022630"/>
    </source>
</evidence>
<dbReference type="Gene3D" id="3.50.50.60">
    <property type="entry name" value="FAD/NAD(P)-binding domain"/>
    <property type="match status" value="3"/>
</dbReference>
<name>A0ABS3Z8X0_9GAMM</name>
<evidence type="ECO:0000313" key="7">
    <source>
        <dbReference type="Proteomes" id="UP000810171"/>
    </source>
</evidence>
<evidence type="ECO:0000256" key="1">
    <source>
        <dbReference type="ARBA" id="ARBA00001974"/>
    </source>
</evidence>
<sequence length="563" mass="60392">MSTSTITEVFPPLRVDSEQDVQWAQQCDVLVVGWGAAGASTAIEAHDQGLDVLVTDRFEGGGASAKSGGVVYAGGGTEQQRKAGFTDSPKAMFEYLKHETQGVVSDATLRRFCDQSAANLRWLEAMGTPYTHSMPPGGKTSYPQDGYYLYYSGNELVPAYRGAGEPPPRGHRTVGKGHGGVVLYGHLQAACRKRGIRSLTQSAVRCLVMDSSGRVLGAEVWSLPAGKVARQHARLARRAEKLQNLAPGYCNRLRQKLSALEKQHASPQLIRARKGVVLSTGGFIFNKELVKEHAPKYRRNFKIGATGCDGSGLRLGQSVGAATQRLDTVSAWRFINPPQKWPKGIAVNAKGERFSNEEVYGATLGHAICEEQNGKAWLILDKPLRRQAIRQCLLGRYWWFQSVPALVMMLLGAKKGRTPAELARKTGMDPASLDLALNAYNRAISEGLPDPQGKSDDSRQPLRQGPFYALDISVSSPVLPLGALTLGGLKVDETSGNVLGEQGVPIPGLYAAGRAAVGIPSNLYVSGLSLADCIFSGRRAGAALASEARQQSVHTTGEALTTA</sequence>
<dbReference type="Gene3D" id="3.90.700.10">
    <property type="entry name" value="Succinate dehydrogenase/fumarate reductase flavoprotein, catalytic domain"/>
    <property type="match status" value="1"/>
</dbReference>
<dbReference type="InterPro" id="IPR003953">
    <property type="entry name" value="FAD-dep_OxRdtase_2_FAD-bd"/>
</dbReference>
<dbReference type="Proteomes" id="UP000810171">
    <property type="component" value="Unassembled WGS sequence"/>
</dbReference>
<comment type="cofactor">
    <cofactor evidence="1">
        <name>FAD</name>
        <dbReference type="ChEBI" id="CHEBI:57692"/>
    </cofactor>
</comment>
<dbReference type="NCBIfam" id="NF005511">
    <property type="entry name" value="PRK07121.1-4"/>
    <property type="match status" value="1"/>
</dbReference>
<dbReference type="InterPro" id="IPR050315">
    <property type="entry name" value="FAD-oxidoreductase_2"/>
</dbReference>
<dbReference type="EMBL" id="JACVEW010000002">
    <property type="protein sequence ID" value="MBP0047444.1"/>
    <property type="molecule type" value="Genomic_DNA"/>
</dbReference>
<organism evidence="6 7">
    <name type="scientific">Marinobacterium alkalitolerans</name>
    <dbReference type="NCBI Taxonomy" id="1542925"/>
    <lineage>
        <taxon>Bacteria</taxon>
        <taxon>Pseudomonadati</taxon>
        <taxon>Pseudomonadota</taxon>
        <taxon>Gammaproteobacteria</taxon>
        <taxon>Oceanospirillales</taxon>
        <taxon>Oceanospirillaceae</taxon>
        <taxon>Marinobacterium</taxon>
    </lineage>
</organism>
<dbReference type="SUPFAM" id="SSF51905">
    <property type="entry name" value="FAD/NAD(P)-binding domain"/>
    <property type="match status" value="1"/>
</dbReference>
<proteinExistence type="predicted"/>
<dbReference type="InterPro" id="IPR036188">
    <property type="entry name" value="FAD/NAD-bd_sf"/>
</dbReference>
<keyword evidence="2" id="KW-0285">Flavoprotein</keyword>
<accession>A0ABS3Z8X0</accession>
<dbReference type="Pfam" id="PF00890">
    <property type="entry name" value="FAD_binding_2"/>
    <property type="match status" value="1"/>
</dbReference>
<evidence type="ECO:0000259" key="5">
    <source>
        <dbReference type="Pfam" id="PF00890"/>
    </source>
</evidence>
<dbReference type="RefSeq" id="WP_209286060.1">
    <property type="nucleotide sequence ID" value="NZ_JACVEW010000002.1"/>
</dbReference>
<keyword evidence="3" id="KW-0274">FAD</keyword>
<reference evidence="6 7" key="1">
    <citation type="submission" date="2020-09" db="EMBL/GenBank/DDBJ databases">
        <authorList>
            <person name="Tanuku N.R.S."/>
        </authorList>
    </citation>
    <scope>NUCLEOTIDE SEQUENCE [LARGE SCALE GENOMIC DNA]</scope>
    <source>
        <strain evidence="6 7">AK62</strain>
    </source>
</reference>
<dbReference type="SUPFAM" id="SSF56425">
    <property type="entry name" value="Succinate dehydrogenase/fumarate reductase flavoprotein, catalytic domain"/>
    <property type="match status" value="1"/>
</dbReference>
<dbReference type="PANTHER" id="PTHR43400">
    <property type="entry name" value="FUMARATE REDUCTASE"/>
    <property type="match status" value="1"/>
</dbReference>